<dbReference type="InterPro" id="IPR039421">
    <property type="entry name" value="Type_1_exporter"/>
</dbReference>
<dbReference type="AlphaFoldDB" id="A0A147KBL0"/>
<evidence type="ECO:0000256" key="2">
    <source>
        <dbReference type="ARBA" id="ARBA00022448"/>
    </source>
</evidence>
<dbReference type="Pfam" id="PF00005">
    <property type="entry name" value="ABC_tran"/>
    <property type="match status" value="1"/>
</dbReference>
<dbReference type="InterPro" id="IPR003593">
    <property type="entry name" value="AAA+_ATPase"/>
</dbReference>
<dbReference type="InterPro" id="IPR027417">
    <property type="entry name" value="P-loop_NTPase"/>
</dbReference>
<dbReference type="InterPro" id="IPR017871">
    <property type="entry name" value="ABC_transporter-like_CS"/>
</dbReference>
<evidence type="ECO:0000256" key="7">
    <source>
        <dbReference type="ARBA" id="ARBA00022989"/>
    </source>
</evidence>
<evidence type="ECO:0000256" key="6">
    <source>
        <dbReference type="ARBA" id="ARBA00022840"/>
    </source>
</evidence>
<comment type="caution">
    <text evidence="12">The sequence shown here is derived from an EMBL/GenBank/DDBJ whole genome shotgun (WGS) entry which is preliminary data.</text>
</comment>
<dbReference type="GO" id="GO:0016887">
    <property type="term" value="F:ATP hydrolysis activity"/>
    <property type="evidence" value="ECO:0007669"/>
    <property type="project" value="InterPro"/>
</dbReference>
<keyword evidence="6 12" id="KW-0067">ATP-binding</keyword>
<feature type="domain" description="ABC transmembrane type-1" evidence="11">
    <location>
        <begin position="17"/>
        <end position="298"/>
    </location>
</feature>
<dbReference type="PROSITE" id="PS50893">
    <property type="entry name" value="ABC_TRANSPORTER_2"/>
    <property type="match status" value="1"/>
</dbReference>
<evidence type="ECO:0000256" key="9">
    <source>
        <dbReference type="SAM" id="Phobius"/>
    </source>
</evidence>
<feature type="transmembrane region" description="Helical" evidence="9">
    <location>
        <begin position="133"/>
        <end position="151"/>
    </location>
</feature>
<evidence type="ECO:0000313" key="12">
    <source>
        <dbReference type="EMBL" id="KUP08823.1"/>
    </source>
</evidence>
<dbReference type="InterPro" id="IPR036640">
    <property type="entry name" value="ABC1_TM_sf"/>
</dbReference>
<keyword evidence="5" id="KW-0547">Nucleotide-binding</keyword>
<reference evidence="12 13" key="1">
    <citation type="journal article" date="2016" name="Front. Microbiol.">
        <title>Microevolution Analysis of Bacillus coahuilensis Unveils Differences in Phosphorus Acquisition Strategies and Their Regulation.</title>
        <authorList>
            <person name="Gomez-Lunar Z."/>
            <person name="Hernandez-Gonzalez I."/>
            <person name="Rodriguez-Torres M.D."/>
            <person name="Souza V."/>
            <person name="Olmedo-Alvarez G."/>
        </authorList>
    </citation>
    <scope>NUCLEOTIDE SEQUENCE [LARGE SCALE GENOMIC DNA]</scope>
    <source>
        <strain evidence="13">p1.1.43</strain>
    </source>
</reference>
<dbReference type="Pfam" id="PF00664">
    <property type="entry name" value="ABC_membrane"/>
    <property type="match status" value="1"/>
</dbReference>
<dbReference type="Proteomes" id="UP000074108">
    <property type="component" value="Unassembled WGS sequence"/>
</dbReference>
<comment type="subcellular location">
    <subcellularLocation>
        <location evidence="1">Cell membrane</location>
        <topology evidence="1">Multi-pass membrane protein</topology>
    </subcellularLocation>
</comment>
<dbReference type="CDD" id="cd18548">
    <property type="entry name" value="ABC_6TM_Tm287_like"/>
    <property type="match status" value="1"/>
</dbReference>
<feature type="domain" description="ABC transporter" evidence="10">
    <location>
        <begin position="331"/>
        <end position="564"/>
    </location>
</feature>
<dbReference type="FunFam" id="3.40.50.300:FF:000221">
    <property type="entry name" value="Multidrug ABC transporter ATP-binding protein"/>
    <property type="match status" value="1"/>
</dbReference>
<dbReference type="SUPFAM" id="SSF90123">
    <property type="entry name" value="ABC transporter transmembrane region"/>
    <property type="match status" value="1"/>
</dbReference>
<dbReference type="STRING" id="1150625.Q75_01970"/>
<dbReference type="PATRIC" id="fig|1150625.3.peg.416"/>
<evidence type="ECO:0000256" key="1">
    <source>
        <dbReference type="ARBA" id="ARBA00004651"/>
    </source>
</evidence>
<organism evidence="12 13">
    <name type="scientific">Bacillus coahuilensis p1.1.43</name>
    <dbReference type="NCBI Taxonomy" id="1150625"/>
    <lineage>
        <taxon>Bacteria</taxon>
        <taxon>Bacillati</taxon>
        <taxon>Bacillota</taxon>
        <taxon>Bacilli</taxon>
        <taxon>Bacillales</taxon>
        <taxon>Bacillaceae</taxon>
        <taxon>Bacillus</taxon>
    </lineage>
</organism>
<evidence type="ECO:0000256" key="5">
    <source>
        <dbReference type="ARBA" id="ARBA00022741"/>
    </source>
</evidence>
<gene>
    <name evidence="12" type="ORF">Q75_01970</name>
</gene>
<evidence type="ECO:0000259" key="10">
    <source>
        <dbReference type="PROSITE" id="PS50893"/>
    </source>
</evidence>
<name>A0A147KBL0_9BACI</name>
<dbReference type="Gene3D" id="1.20.1560.10">
    <property type="entry name" value="ABC transporter type 1, transmembrane domain"/>
    <property type="match status" value="1"/>
</dbReference>
<dbReference type="InterPro" id="IPR003439">
    <property type="entry name" value="ABC_transporter-like_ATP-bd"/>
</dbReference>
<keyword evidence="8 9" id="KW-0472">Membrane</keyword>
<dbReference type="PANTHER" id="PTHR43394:SF1">
    <property type="entry name" value="ATP-BINDING CASSETTE SUB-FAMILY B MEMBER 10, MITOCHONDRIAL"/>
    <property type="match status" value="1"/>
</dbReference>
<keyword evidence="3" id="KW-1003">Cell membrane</keyword>
<evidence type="ECO:0000256" key="8">
    <source>
        <dbReference type="ARBA" id="ARBA00023136"/>
    </source>
</evidence>
<keyword evidence="4 9" id="KW-0812">Transmembrane</keyword>
<keyword evidence="2" id="KW-0813">Transport</keyword>
<proteinExistence type="predicted"/>
<dbReference type="GO" id="GO:0015421">
    <property type="term" value="F:ABC-type oligopeptide transporter activity"/>
    <property type="evidence" value="ECO:0007669"/>
    <property type="project" value="TreeGrafter"/>
</dbReference>
<dbReference type="SMART" id="SM00382">
    <property type="entry name" value="AAA"/>
    <property type="match status" value="1"/>
</dbReference>
<dbReference type="InterPro" id="IPR011527">
    <property type="entry name" value="ABC1_TM_dom"/>
</dbReference>
<dbReference type="PROSITE" id="PS00211">
    <property type="entry name" value="ABC_TRANSPORTER_1"/>
    <property type="match status" value="1"/>
</dbReference>
<evidence type="ECO:0000256" key="4">
    <source>
        <dbReference type="ARBA" id="ARBA00022692"/>
    </source>
</evidence>
<dbReference type="PROSITE" id="PS50929">
    <property type="entry name" value="ABC_TM1F"/>
    <property type="match status" value="1"/>
</dbReference>
<dbReference type="RefSeq" id="WP_059350176.1">
    <property type="nucleotide sequence ID" value="NZ_LDYG01000007.1"/>
</dbReference>
<dbReference type="GO" id="GO:0005886">
    <property type="term" value="C:plasma membrane"/>
    <property type="evidence" value="ECO:0007669"/>
    <property type="project" value="UniProtKB-SubCell"/>
</dbReference>
<feature type="transmembrane region" description="Helical" evidence="9">
    <location>
        <begin position="238"/>
        <end position="258"/>
    </location>
</feature>
<keyword evidence="7 9" id="KW-1133">Transmembrane helix</keyword>
<evidence type="ECO:0000256" key="3">
    <source>
        <dbReference type="ARBA" id="ARBA00022475"/>
    </source>
</evidence>
<dbReference type="SUPFAM" id="SSF52540">
    <property type="entry name" value="P-loop containing nucleoside triphosphate hydrolases"/>
    <property type="match status" value="1"/>
</dbReference>
<dbReference type="Gene3D" id="3.40.50.300">
    <property type="entry name" value="P-loop containing nucleotide triphosphate hydrolases"/>
    <property type="match status" value="1"/>
</dbReference>
<dbReference type="PANTHER" id="PTHR43394">
    <property type="entry name" value="ATP-DEPENDENT PERMEASE MDL1, MITOCHONDRIAL"/>
    <property type="match status" value="1"/>
</dbReference>
<feature type="transmembrane region" description="Helical" evidence="9">
    <location>
        <begin position="278"/>
        <end position="296"/>
    </location>
</feature>
<accession>A0A147KBL0</accession>
<evidence type="ECO:0000313" key="13">
    <source>
        <dbReference type="Proteomes" id="UP000074108"/>
    </source>
</evidence>
<keyword evidence="13" id="KW-1185">Reference proteome</keyword>
<dbReference type="EMBL" id="LDYG01000007">
    <property type="protein sequence ID" value="KUP08823.1"/>
    <property type="molecule type" value="Genomic_DNA"/>
</dbReference>
<feature type="transmembrane region" description="Helical" evidence="9">
    <location>
        <begin position="51"/>
        <end position="76"/>
    </location>
</feature>
<evidence type="ECO:0000259" key="11">
    <source>
        <dbReference type="PROSITE" id="PS50929"/>
    </source>
</evidence>
<sequence>MKYFRAFLTPYRIAITVALTLMLTELAVELTLPLLLSKIIDEGILQEDLSYVIKWGSIMVGLAFLAFASGVTNSFYAAHVGQSFGFDIRKALFEKVQGFSFEQLGNYPAASLVTRMTNDVTQLQNTIFMGLRIMLRAPLLVIGSVVMSFFVHPGIALVFAVVIPIVVVVLTFLMKKGSSLFGQVQSRLDRVNDVLRENLMGMKVIKAFVRKNHESNRFHQATNELKDLTVKALRLTEAAIPLLLLLMNIAILFLLWNGRSAVIDGSVQVGDVVAVINYGFRTTAALSMFSFIIMFLSRTKASLDRVSEVLDTTENEWVVHTKRKDNQGSWLQFNHVSFTYPGNNDQVVKDITFEVDKGERIAIMGETGAGKSSILQLLLRLYEVDEGSILFMYQDIRVQTLKELRHKIGFVPQEAVLFSGTIRENLLWGKEDATEEELTKAVKAAQIYETIEQFPHGYDTRIGQKGVNLSGGQKQRISIARALIRRTSLLILDDSTSALDVTTEQKLLKALEDYECTILLVTHKVRTAKMCDRIFLIEEGRMIGEGNHEELLATIPLYEDIVQSQEEGVSV</sequence>
<protein>
    <submittedName>
        <fullName evidence="12">ABC transporter ATP-binding protein</fullName>
    </submittedName>
</protein>
<dbReference type="GO" id="GO:0005524">
    <property type="term" value="F:ATP binding"/>
    <property type="evidence" value="ECO:0007669"/>
    <property type="project" value="UniProtKB-KW"/>
</dbReference>